<dbReference type="Pfam" id="PF00339">
    <property type="entry name" value="Arrestin_N"/>
    <property type="match status" value="1"/>
</dbReference>
<evidence type="ECO:0000313" key="3">
    <source>
        <dbReference type="Proteomes" id="UP000696280"/>
    </source>
</evidence>
<dbReference type="AlphaFoldDB" id="A0A9N9KLC2"/>
<organism evidence="2 3">
    <name type="scientific">Hymenoscyphus fraxineus</name>
    <dbReference type="NCBI Taxonomy" id="746836"/>
    <lineage>
        <taxon>Eukaryota</taxon>
        <taxon>Fungi</taxon>
        <taxon>Dikarya</taxon>
        <taxon>Ascomycota</taxon>
        <taxon>Pezizomycotina</taxon>
        <taxon>Leotiomycetes</taxon>
        <taxon>Helotiales</taxon>
        <taxon>Helotiaceae</taxon>
        <taxon>Hymenoscyphus</taxon>
    </lineage>
</organism>
<dbReference type="Proteomes" id="UP000696280">
    <property type="component" value="Unassembled WGS sequence"/>
</dbReference>
<comment type="caution">
    <text evidence="2">The sequence shown here is derived from an EMBL/GenBank/DDBJ whole genome shotgun (WGS) entry which is preliminary data.</text>
</comment>
<dbReference type="PANTHER" id="PTHR31904:SF1">
    <property type="entry name" value="BYPASS OF STOP CODON PROTEIN 5-RELATED"/>
    <property type="match status" value="1"/>
</dbReference>
<evidence type="ECO:0000259" key="1">
    <source>
        <dbReference type="Pfam" id="PF00339"/>
    </source>
</evidence>
<dbReference type="InterPro" id="IPR011021">
    <property type="entry name" value="Arrestin-like_N"/>
</dbReference>
<name>A0A9N9KLC2_9HELO</name>
<dbReference type="EMBL" id="CAJVRL010000001">
    <property type="protein sequence ID" value="CAG8948778.1"/>
    <property type="molecule type" value="Genomic_DNA"/>
</dbReference>
<dbReference type="PANTHER" id="PTHR31904">
    <property type="entry name" value="BYPASS OF STOP CODON PROTEIN 5-RELATED"/>
    <property type="match status" value="1"/>
</dbReference>
<proteinExistence type="predicted"/>
<sequence length="510" mass="55832">MSSYAASITSNPFATHAKKSTAVAHSDMEITLDQHTDEKIYTTWDAISGRVAITAPHTSRFDEVQITLEGCVRTYVEALSPTHTAAKTTAVHRFLKMIMPVSESQYPHPRIAEAGRTYTFPFNFVIPDRLLPRSCSHPMVADHVCEAHLNLPPSMGDREILHGKSDMAPEMCRVQYSIRVKVVKNGERADDKDISLVEGQKKIRVVPAVAEAAPLNVGYGQDKFVLSKTKSLKKGLFSGKLGKITITGAQPGAIVLPPPSSKSDIPPTTMATVQLRFDPKETSSKPPRLGALSAKIKSSTFFAVRPMGHLPTHRNSSSQFTIHSGVYDNTVSLSSRCVESVQWRKHLPTPAPSRRASAYSDISSAYSDSTQFLNLEEDTLHYTATVLVPITLPTNKTWIPTFHNCISSRIYVLDLSLSVRSPGTGIPATNISLHMPLQIAAAGNQTERPAMTAAEAAAELAEVDEFLRPRMLEIPRSELIGNSVLSHRFTELPPSYEAFCSASREIAGRC</sequence>
<gene>
    <name evidence="2" type="ORF">HYFRA_00001900</name>
</gene>
<accession>A0A9N9KLC2</accession>
<dbReference type="InterPro" id="IPR014752">
    <property type="entry name" value="Arrestin-like_C"/>
</dbReference>
<keyword evidence="3" id="KW-1185">Reference proteome</keyword>
<dbReference type="InterPro" id="IPR039634">
    <property type="entry name" value="Bul1-like"/>
</dbReference>
<dbReference type="OrthoDB" id="2283785at2759"/>
<feature type="domain" description="Arrestin-like N-terminal" evidence="1">
    <location>
        <begin position="29"/>
        <end position="186"/>
    </location>
</feature>
<dbReference type="Gene3D" id="2.60.40.640">
    <property type="match status" value="1"/>
</dbReference>
<evidence type="ECO:0000313" key="2">
    <source>
        <dbReference type="EMBL" id="CAG8948778.1"/>
    </source>
</evidence>
<protein>
    <recommendedName>
        <fullName evidence="1">Arrestin-like N-terminal domain-containing protein</fullName>
    </recommendedName>
</protein>
<reference evidence="2" key="1">
    <citation type="submission" date="2021-07" db="EMBL/GenBank/DDBJ databases">
        <authorList>
            <person name="Durling M."/>
        </authorList>
    </citation>
    <scope>NUCLEOTIDE SEQUENCE</scope>
</reference>